<dbReference type="EMBL" id="CP048685">
    <property type="protein sequence ID" value="QPJ62306.1"/>
    <property type="molecule type" value="Genomic_DNA"/>
</dbReference>
<dbReference type="GO" id="GO:0019867">
    <property type="term" value="C:outer membrane"/>
    <property type="evidence" value="ECO:0007669"/>
    <property type="project" value="InterPro"/>
</dbReference>
<dbReference type="KEGG" id="nli:G3M70_10665"/>
<dbReference type="InterPro" id="IPR000184">
    <property type="entry name" value="Bac_surfAg_D15"/>
</dbReference>
<dbReference type="Gene3D" id="3.10.20.310">
    <property type="entry name" value="membrane protein fhac"/>
    <property type="match status" value="1"/>
</dbReference>
<accession>A0A7T0BWM2</accession>
<sequence>MSVFNFIWKFPGEYKPALSLILFILFFITTPSLSTEIDYEVDFEGSQQEDLLEMLQNSSNLTQLRILPLATSAGLIHRAKQDQVRLQKVLESFGYYSGTIEVFIGSLSLEKINSNSIPSNIKHKVKIKVTPGPQYRFNKIRIKGLHPSFIKKLTLPISRGEPSIPSKVLDLEKLILTRLNKNGFPYGAVKKRTLTIDTEKNTMDVFLKVSIGPRVRLGKLIIKGTQTVSPAFIAKLAPWKRGEFYNPKKFSDYKSNLLSLEVFSSIKLKFRDNAPKHASKTITLPVILHLKERKRKFIGAGVNYSNNIGGEIKTYWGHRNLFGQGERLKITGTLSRIGINEFEEINKTLHGEFLKPEFLTRKQDFLINGSIASEKFDSYEREAVFGSLGLKRQFTPALSGTASVTAELSEIENNNGLETFGVLGLPLAMTHDTRDDYFDPRSGMSHEIGLAPYLTLVGPGTGFTILSLTSRGYWDVLNNGRAILAGRFTVGSILADMESTIPSDKRFYAGGGGSIRGYEFQQVGPLDNQNDPLGAESLMELSLELRLRIGDIGVVPFIDGGNAFDSELPDLDEGFQWGAGVGFRYYTSFGPLRLDVGFPVNKRPIDDDWAFYISIGQSF</sequence>
<dbReference type="Proteomes" id="UP000594688">
    <property type="component" value="Chromosome"/>
</dbReference>
<evidence type="ECO:0000256" key="1">
    <source>
        <dbReference type="ARBA" id="ARBA00004370"/>
    </source>
</evidence>
<dbReference type="InterPro" id="IPR039910">
    <property type="entry name" value="D15-like"/>
</dbReference>
<feature type="domain" description="Bacterial surface antigen (D15)" evidence="3">
    <location>
        <begin position="320"/>
        <end position="619"/>
    </location>
</feature>
<protein>
    <submittedName>
        <fullName evidence="4">BamA/TamA family outer membrane protein</fullName>
    </submittedName>
</protein>
<organism evidence="4 5">
    <name type="scientific">Candidatus Nitronauta litoralis</name>
    <dbReference type="NCBI Taxonomy" id="2705533"/>
    <lineage>
        <taxon>Bacteria</taxon>
        <taxon>Pseudomonadati</taxon>
        <taxon>Nitrospinota/Tectimicrobiota group</taxon>
        <taxon>Nitrospinota</taxon>
        <taxon>Nitrospinia</taxon>
        <taxon>Nitrospinales</taxon>
        <taxon>Nitrospinaceae</taxon>
        <taxon>Candidatus Nitronauta</taxon>
    </lineage>
</organism>
<dbReference type="PANTHER" id="PTHR12815:SF42">
    <property type="entry name" value="BACTERIAL SURFACE ANTIGEN (D15) DOMAIN-CONTAINING PROTEIN"/>
    <property type="match status" value="1"/>
</dbReference>
<proteinExistence type="predicted"/>
<keyword evidence="2" id="KW-0472">Membrane</keyword>
<dbReference type="Gene3D" id="2.40.160.50">
    <property type="entry name" value="membrane protein fhac: a member of the omp85/tpsb transporter family"/>
    <property type="match status" value="1"/>
</dbReference>
<evidence type="ECO:0000313" key="5">
    <source>
        <dbReference type="Proteomes" id="UP000594688"/>
    </source>
</evidence>
<dbReference type="AlphaFoldDB" id="A0A7T0BWM2"/>
<dbReference type="PANTHER" id="PTHR12815">
    <property type="entry name" value="SORTING AND ASSEMBLY MACHINERY SAMM50 PROTEIN FAMILY MEMBER"/>
    <property type="match status" value="1"/>
</dbReference>
<dbReference type="Pfam" id="PF01103">
    <property type="entry name" value="Omp85"/>
    <property type="match status" value="1"/>
</dbReference>
<comment type="subcellular location">
    <subcellularLocation>
        <location evidence="1">Membrane</location>
    </subcellularLocation>
</comment>
<gene>
    <name evidence="4" type="ORF">G3M70_10665</name>
</gene>
<evidence type="ECO:0000256" key="2">
    <source>
        <dbReference type="ARBA" id="ARBA00023136"/>
    </source>
</evidence>
<evidence type="ECO:0000313" key="4">
    <source>
        <dbReference type="EMBL" id="QPJ62306.1"/>
    </source>
</evidence>
<name>A0A7T0BWM2_9BACT</name>
<reference evidence="4 5" key="1">
    <citation type="submission" date="2020-02" db="EMBL/GenBank/DDBJ databases">
        <title>Genomic and physiological characterization of two novel Nitrospinaceae genera.</title>
        <authorList>
            <person name="Mueller A.J."/>
            <person name="Jung M.-Y."/>
            <person name="Strachan C.R."/>
            <person name="Herbold C.W."/>
            <person name="Kirkegaard R.H."/>
            <person name="Daims H."/>
        </authorList>
    </citation>
    <scope>NUCLEOTIDE SEQUENCE [LARGE SCALE GENOMIC DNA]</scope>
    <source>
        <strain evidence="4">EB</strain>
    </source>
</reference>
<evidence type="ECO:0000259" key="3">
    <source>
        <dbReference type="Pfam" id="PF01103"/>
    </source>
</evidence>